<dbReference type="InterPro" id="IPR005490">
    <property type="entry name" value="LD_TPept_cat_dom"/>
</dbReference>
<feature type="active site" description="Proton donor/acceptor" evidence="7">
    <location>
        <position position="164"/>
    </location>
</feature>
<dbReference type="GO" id="GO:0004180">
    <property type="term" value="F:carboxypeptidase activity"/>
    <property type="evidence" value="ECO:0007669"/>
    <property type="project" value="UniProtKB-ARBA"/>
</dbReference>
<reference evidence="10 11" key="1">
    <citation type="submission" date="2019-06" db="EMBL/GenBank/DDBJ databases">
        <title>Sulfurimonas gotlandica sp. nov., a chemoautotrophic and psychrotolerant epsilonproteobacterium isolated from a pelagic redoxcline, and an emended description of the genus Sulfurimonas.</title>
        <authorList>
            <person name="Wang S."/>
            <person name="Jiang L."/>
            <person name="Shao Z."/>
        </authorList>
    </citation>
    <scope>NUCLEOTIDE SEQUENCE [LARGE SCALE GENOMIC DNA]</scope>
    <source>
        <strain evidence="10 11">B2</strain>
    </source>
</reference>
<name>A0A7M1AX28_9BACT</name>
<evidence type="ECO:0000256" key="2">
    <source>
        <dbReference type="ARBA" id="ARBA00005992"/>
    </source>
</evidence>
<feature type="signal peptide" evidence="8">
    <location>
        <begin position="1"/>
        <end position="21"/>
    </location>
</feature>
<dbReference type="PANTHER" id="PTHR36699">
    <property type="entry name" value="LD-TRANSPEPTIDASE"/>
    <property type="match status" value="1"/>
</dbReference>
<dbReference type="PROSITE" id="PS52029">
    <property type="entry name" value="LD_TPASE"/>
    <property type="match status" value="1"/>
</dbReference>
<evidence type="ECO:0000256" key="7">
    <source>
        <dbReference type="PROSITE-ProRule" id="PRU01373"/>
    </source>
</evidence>
<comment type="similarity">
    <text evidence="2">Belongs to the YkuD family.</text>
</comment>
<keyword evidence="4 7" id="KW-0133">Cell shape</keyword>
<feature type="domain" description="L,D-TPase catalytic" evidence="9">
    <location>
        <begin position="71"/>
        <end position="203"/>
    </location>
</feature>
<comment type="pathway">
    <text evidence="1 7">Cell wall biogenesis; peptidoglycan biosynthesis.</text>
</comment>
<gene>
    <name evidence="10" type="ORF">FJR03_03870</name>
</gene>
<dbReference type="GO" id="GO:0008360">
    <property type="term" value="P:regulation of cell shape"/>
    <property type="evidence" value="ECO:0007669"/>
    <property type="project" value="UniProtKB-UniRule"/>
</dbReference>
<dbReference type="GO" id="GO:0071555">
    <property type="term" value="P:cell wall organization"/>
    <property type="evidence" value="ECO:0007669"/>
    <property type="project" value="UniProtKB-UniRule"/>
</dbReference>
<dbReference type="Proteomes" id="UP000593910">
    <property type="component" value="Chromosome"/>
</dbReference>
<proteinExistence type="inferred from homology"/>
<dbReference type="EMBL" id="CP041165">
    <property type="protein sequence ID" value="QOP40922.1"/>
    <property type="molecule type" value="Genomic_DNA"/>
</dbReference>
<dbReference type="InterPro" id="IPR056203">
    <property type="entry name" value="Cds6_C"/>
</dbReference>
<evidence type="ECO:0000313" key="11">
    <source>
        <dbReference type="Proteomes" id="UP000593910"/>
    </source>
</evidence>
<keyword evidence="3" id="KW-0808">Transferase</keyword>
<keyword evidence="8" id="KW-0732">Signal</keyword>
<evidence type="ECO:0000313" key="10">
    <source>
        <dbReference type="EMBL" id="QOP40922.1"/>
    </source>
</evidence>
<dbReference type="GO" id="GO:0016740">
    <property type="term" value="F:transferase activity"/>
    <property type="evidence" value="ECO:0007669"/>
    <property type="project" value="UniProtKB-KW"/>
</dbReference>
<dbReference type="AlphaFoldDB" id="A0A7M1AX28"/>
<dbReference type="CDD" id="cd16913">
    <property type="entry name" value="YkuD_like"/>
    <property type="match status" value="1"/>
</dbReference>
<dbReference type="RefSeq" id="WP_193114344.1">
    <property type="nucleotide sequence ID" value="NZ_CP041165.1"/>
</dbReference>
<sequence length="327" mass="38500">MKNRSFFSAIVLLILSINTFASDTDIVTNYRIHGIQDIQKRLDEKLATTQYWKEYLENKDTKFGYLESYCNVLTCNKKNSKLYIYMKDKNSSTYKLQKEYGAFTGKAKGDKVKEGDLRTPVGIYRLTKKIDKVDPFYGPLAFVTSYPNTYDKYRNKTGQGIWIHGLPIDQERDEFTKGCIAINNQNIECLDKHIDIKKTILLIDESDVKTDIQKKNLSIILSQLYAWRLAWIYNDLENYLNFYDPSFKRFDGMDKERFTKYKTRIFNKQEDKTIIFTNLNVIPYPDTQNVYQITFKEDYKSSSFSFTGDKTLIIKLQDQKISIITER</sequence>
<keyword evidence="5 7" id="KW-0573">Peptidoglycan synthesis</keyword>
<evidence type="ECO:0000256" key="1">
    <source>
        <dbReference type="ARBA" id="ARBA00004752"/>
    </source>
</evidence>
<protein>
    <recommendedName>
        <fullName evidence="9">L,D-TPase catalytic domain-containing protein</fullName>
    </recommendedName>
</protein>
<evidence type="ECO:0000256" key="6">
    <source>
        <dbReference type="ARBA" id="ARBA00023316"/>
    </source>
</evidence>
<organism evidence="10 11">
    <name type="scientific">Sulfurimonas marina</name>
    <dbReference type="NCBI Taxonomy" id="2590551"/>
    <lineage>
        <taxon>Bacteria</taxon>
        <taxon>Pseudomonadati</taxon>
        <taxon>Campylobacterota</taxon>
        <taxon>Epsilonproteobacteria</taxon>
        <taxon>Campylobacterales</taxon>
        <taxon>Sulfurimonadaceae</taxon>
        <taxon>Sulfurimonas</taxon>
    </lineage>
</organism>
<evidence type="ECO:0000256" key="3">
    <source>
        <dbReference type="ARBA" id="ARBA00022679"/>
    </source>
</evidence>
<evidence type="ECO:0000256" key="8">
    <source>
        <dbReference type="SAM" id="SignalP"/>
    </source>
</evidence>
<dbReference type="UniPathway" id="UPA00219"/>
<feature type="chain" id="PRO_5032714404" description="L,D-TPase catalytic domain-containing protein" evidence="8">
    <location>
        <begin position="22"/>
        <end position="327"/>
    </location>
</feature>
<evidence type="ECO:0000259" key="9">
    <source>
        <dbReference type="PROSITE" id="PS52029"/>
    </source>
</evidence>
<keyword evidence="6 7" id="KW-0961">Cell wall biogenesis/degradation</keyword>
<dbReference type="SUPFAM" id="SSF54427">
    <property type="entry name" value="NTF2-like"/>
    <property type="match status" value="1"/>
</dbReference>
<accession>A0A7M1AX28</accession>
<dbReference type="InterPro" id="IPR032710">
    <property type="entry name" value="NTF2-like_dom_sf"/>
</dbReference>
<dbReference type="KEGG" id="smax:FJR03_03870"/>
<evidence type="ECO:0000256" key="5">
    <source>
        <dbReference type="ARBA" id="ARBA00022984"/>
    </source>
</evidence>
<dbReference type="PANTHER" id="PTHR36699:SF1">
    <property type="entry name" value="L,D-TRANSPEPTIDASE YAFK-RELATED"/>
    <property type="match status" value="1"/>
</dbReference>
<dbReference type="GO" id="GO:0009252">
    <property type="term" value="P:peptidoglycan biosynthetic process"/>
    <property type="evidence" value="ECO:0007669"/>
    <property type="project" value="UniProtKB-UniPathway"/>
</dbReference>
<keyword evidence="11" id="KW-1185">Reference proteome</keyword>
<feature type="active site" description="Nucleophile" evidence="7">
    <location>
        <position position="179"/>
    </location>
</feature>
<evidence type="ECO:0000256" key="4">
    <source>
        <dbReference type="ARBA" id="ARBA00022960"/>
    </source>
</evidence>
<dbReference type="Pfam" id="PF24125">
    <property type="entry name" value="Cds6_C"/>
    <property type="match status" value="1"/>
</dbReference>
<dbReference type="Pfam" id="PF03734">
    <property type="entry name" value="YkuD"/>
    <property type="match status" value="1"/>
</dbReference>
<dbReference type="Gene3D" id="2.40.440.10">
    <property type="entry name" value="L,D-transpeptidase catalytic domain-like"/>
    <property type="match status" value="1"/>
</dbReference>
<dbReference type="SUPFAM" id="SSF141523">
    <property type="entry name" value="L,D-transpeptidase catalytic domain-like"/>
    <property type="match status" value="1"/>
</dbReference>
<dbReference type="InterPro" id="IPR038063">
    <property type="entry name" value="Transpep_catalytic_dom"/>
</dbReference>